<name>A0ABW6AHU3_9BACT</name>
<dbReference type="Proteomes" id="UP001597512">
    <property type="component" value="Unassembled WGS sequence"/>
</dbReference>
<evidence type="ECO:0000313" key="2">
    <source>
        <dbReference type="EMBL" id="MFD2934871.1"/>
    </source>
</evidence>
<proteinExistence type="predicted"/>
<feature type="transmembrane region" description="Helical" evidence="1">
    <location>
        <begin position="6"/>
        <end position="26"/>
    </location>
</feature>
<feature type="transmembrane region" description="Helical" evidence="1">
    <location>
        <begin position="38"/>
        <end position="58"/>
    </location>
</feature>
<feature type="transmembrane region" description="Helical" evidence="1">
    <location>
        <begin position="64"/>
        <end position="85"/>
    </location>
</feature>
<dbReference type="EMBL" id="JBHUOM010000007">
    <property type="protein sequence ID" value="MFD2934871.1"/>
    <property type="molecule type" value="Genomic_DNA"/>
</dbReference>
<evidence type="ECO:0000256" key="1">
    <source>
        <dbReference type="SAM" id="Phobius"/>
    </source>
</evidence>
<evidence type="ECO:0000313" key="3">
    <source>
        <dbReference type="Proteomes" id="UP001597512"/>
    </source>
</evidence>
<protein>
    <submittedName>
        <fullName evidence="2">Uncharacterized protein</fullName>
    </submittedName>
</protein>
<reference evidence="3" key="1">
    <citation type="journal article" date="2019" name="Int. J. Syst. Evol. Microbiol.">
        <title>The Global Catalogue of Microorganisms (GCM) 10K type strain sequencing project: providing services to taxonomists for standard genome sequencing and annotation.</title>
        <authorList>
            <consortium name="The Broad Institute Genomics Platform"/>
            <consortium name="The Broad Institute Genome Sequencing Center for Infectious Disease"/>
            <person name="Wu L."/>
            <person name="Ma J."/>
        </authorList>
    </citation>
    <scope>NUCLEOTIDE SEQUENCE [LARGE SCALE GENOMIC DNA]</scope>
    <source>
        <strain evidence="3">KCTC 52490</strain>
    </source>
</reference>
<accession>A0ABW6AHU3</accession>
<organism evidence="2 3">
    <name type="scientific">Spirosoma flavum</name>
    <dbReference type="NCBI Taxonomy" id="2048557"/>
    <lineage>
        <taxon>Bacteria</taxon>
        <taxon>Pseudomonadati</taxon>
        <taxon>Bacteroidota</taxon>
        <taxon>Cytophagia</taxon>
        <taxon>Cytophagales</taxon>
        <taxon>Cytophagaceae</taxon>
        <taxon>Spirosoma</taxon>
    </lineage>
</organism>
<dbReference type="RefSeq" id="WP_381501704.1">
    <property type="nucleotide sequence ID" value="NZ_JBHUOM010000007.1"/>
</dbReference>
<keyword evidence="1" id="KW-0472">Membrane</keyword>
<keyword evidence="1" id="KW-1133">Transmembrane helix</keyword>
<keyword evidence="1" id="KW-0812">Transmembrane</keyword>
<comment type="caution">
    <text evidence="2">The sequence shown here is derived from an EMBL/GenBank/DDBJ whole genome shotgun (WGS) entry which is preliminary data.</text>
</comment>
<gene>
    <name evidence="2" type="ORF">ACFS25_13835</name>
</gene>
<keyword evidence="3" id="KW-1185">Reference proteome</keyword>
<sequence>MFLLKIIATINWALISTYAAGVLWILPQQGSGTGHEMSGVGSLIKGVAVFLLIVLIGLNWLPYAWTKIVVLLIEVLLLLLLYYFFTN</sequence>